<name>A0ABX7X394_9GAMM</name>
<accession>A0ABX7X394</accession>
<dbReference type="RefSeq" id="WP_210225928.1">
    <property type="nucleotide sequence ID" value="NZ_CP072800.1"/>
</dbReference>
<proteinExistence type="predicted"/>
<keyword evidence="2" id="KW-1185">Reference proteome</keyword>
<dbReference type="Proteomes" id="UP000672027">
    <property type="component" value="Chromosome"/>
</dbReference>
<reference evidence="1 2" key="1">
    <citation type="submission" date="2021-04" db="EMBL/GenBank/DDBJ databases">
        <title>Genomics, taxonomy and metabolism of representatives of sulfur bacteria of the genus Thiothrix: Thiothrix fructosivorans QT, Thiothrix unzii A1T and three new species, Thiothrix subterranea sp. nov., Thiothrix litoralis sp. nov. and 'Candidatus Thiothrix anitrata' sp. nov.</title>
        <authorList>
            <person name="Ravin N.V."/>
            <person name="Smolyakov D."/>
            <person name="Rudenko T.S."/>
            <person name="Mardanov A.V."/>
            <person name="Beletsky A.V."/>
            <person name="Markov N.D."/>
            <person name="Fomenkov A.I."/>
            <person name="Roberts R.J."/>
            <person name="Karnachuk O.V."/>
            <person name="Novikov A."/>
            <person name="Grabovich M.Y."/>
        </authorList>
    </citation>
    <scope>NUCLEOTIDE SEQUENCE [LARGE SCALE GENOMIC DNA]</scope>
    <source>
        <strain evidence="1 2">A52</strain>
    </source>
</reference>
<dbReference type="Pfam" id="PF11536">
    <property type="entry name" value="DUF3226"/>
    <property type="match status" value="1"/>
</dbReference>
<gene>
    <name evidence="1" type="ORF">J8380_12385</name>
</gene>
<evidence type="ECO:0008006" key="3">
    <source>
        <dbReference type="Google" id="ProtNLM"/>
    </source>
</evidence>
<protein>
    <recommendedName>
        <fullName evidence="3">DUF4276 family protein</fullName>
    </recommendedName>
</protein>
<dbReference type="EMBL" id="CP072800">
    <property type="protein sequence ID" value="QTR49068.1"/>
    <property type="molecule type" value="Genomic_DNA"/>
</dbReference>
<dbReference type="InterPro" id="IPR024508">
    <property type="entry name" value="DUF3226"/>
</dbReference>
<evidence type="ECO:0000313" key="2">
    <source>
        <dbReference type="Proteomes" id="UP000672027"/>
    </source>
</evidence>
<evidence type="ECO:0000313" key="1">
    <source>
        <dbReference type="EMBL" id="QTR49068.1"/>
    </source>
</evidence>
<sequence length="230" mass="25975">MSNHAILLVEGESDQKFFATLLKDITLNVSVQPETPKSVSDNIFRNGINPLFARFEKEVTRLLLGSSIQQLAIVIDADRAEDGHGLQQRRRQIIDILKKVTDSLGQVEFSADTTPSEIYQGEIFTHQSGAQIGLWIMHDHSTDGMLENFLIDAVKTEQQQLLLTACNTVKNLGEQQLFKPAHELKAHLSTWLAWQDPPGISTAYAYYKSLFDKEHPNIKALTSWLTRVFQ</sequence>
<organism evidence="1 2">
    <name type="scientific">Candidatus Thiothrix anitrata</name>
    <dbReference type="NCBI Taxonomy" id="2823902"/>
    <lineage>
        <taxon>Bacteria</taxon>
        <taxon>Pseudomonadati</taxon>
        <taxon>Pseudomonadota</taxon>
        <taxon>Gammaproteobacteria</taxon>
        <taxon>Thiotrichales</taxon>
        <taxon>Thiotrichaceae</taxon>
        <taxon>Thiothrix</taxon>
    </lineage>
</organism>